<organism evidence="3 4">
    <name type="scientific">Romboutsia lituseburensis DSM 797</name>
    <dbReference type="NCBI Taxonomy" id="1121325"/>
    <lineage>
        <taxon>Bacteria</taxon>
        <taxon>Bacillati</taxon>
        <taxon>Bacillota</taxon>
        <taxon>Clostridia</taxon>
        <taxon>Peptostreptococcales</taxon>
        <taxon>Peptostreptococcaceae</taxon>
        <taxon>Romboutsia</taxon>
    </lineage>
</organism>
<reference evidence="3 4" key="1">
    <citation type="submission" date="2016-10" db="EMBL/GenBank/DDBJ databases">
        <authorList>
            <person name="de Groot N.N."/>
        </authorList>
    </citation>
    <scope>NUCLEOTIDE SEQUENCE [LARGE SCALE GENOMIC DNA]</scope>
    <source>
        <strain evidence="3 4">DSM 797</strain>
    </source>
</reference>
<sequence length="224" mass="24973">MGVKNTFKGPILLMLTAGTIVLGTYSGINKEISLTLDGQTIKYDTISNTVESFLVNKKINVPQGSRIEPNLNTKLTNNMDIEIITKFSVNIKDGKKVLEHETNKKTVAEVLKECSIEITDKDVLSKDLDQKINPQDTIEITRVSESIEKEVKEIPFKIKVVEDKSLLEGKSKTKTHGKKGKVEISYKILCKNGEIVSKTKIDEKILENPQNEIVKKGSLKTSTV</sequence>
<feature type="domain" description="G5" evidence="2">
    <location>
        <begin position="140"/>
        <end position="220"/>
    </location>
</feature>
<dbReference type="STRING" id="1121325.SAMN04515677_11318"/>
<dbReference type="SMART" id="SM01208">
    <property type="entry name" value="G5"/>
    <property type="match status" value="1"/>
</dbReference>
<dbReference type="RefSeq" id="WP_092727621.1">
    <property type="nucleotide sequence ID" value="NZ_FNGW01000013.1"/>
</dbReference>
<protein>
    <recommendedName>
        <fullName evidence="2">G5 domain-containing protein</fullName>
    </recommendedName>
</protein>
<proteinExistence type="predicted"/>
<dbReference type="EMBL" id="FNGW01000013">
    <property type="protein sequence ID" value="SDM49019.1"/>
    <property type="molecule type" value="Genomic_DNA"/>
</dbReference>
<dbReference type="Pfam" id="PF07501">
    <property type="entry name" value="G5"/>
    <property type="match status" value="1"/>
</dbReference>
<evidence type="ECO:0000313" key="4">
    <source>
        <dbReference type="Proteomes" id="UP000199068"/>
    </source>
</evidence>
<evidence type="ECO:0000313" key="3">
    <source>
        <dbReference type="EMBL" id="SDM49019.1"/>
    </source>
</evidence>
<dbReference type="Pfam" id="PF03990">
    <property type="entry name" value="DUF348"/>
    <property type="match status" value="2"/>
</dbReference>
<keyword evidence="4" id="KW-1185">Reference proteome</keyword>
<dbReference type="AlphaFoldDB" id="A0A1G9TMI3"/>
<keyword evidence="1" id="KW-0732">Signal</keyword>
<evidence type="ECO:0000256" key="1">
    <source>
        <dbReference type="ARBA" id="ARBA00022729"/>
    </source>
</evidence>
<dbReference type="Gene3D" id="2.20.230.10">
    <property type="entry name" value="Resuscitation-promoting factor rpfb"/>
    <property type="match status" value="1"/>
</dbReference>
<gene>
    <name evidence="3" type="ORF">SAMN04515677_11318</name>
</gene>
<dbReference type="InterPro" id="IPR011098">
    <property type="entry name" value="G5_dom"/>
</dbReference>
<evidence type="ECO:0000259" key="2">
    <source>
        <dbReference type="PROSITE" id="PS51109"/>
    </source>
</evidence>
<dbReference type="InterPro" id="IPR007137">
    <property type="entry name" value="DUF348"/>
</dbReference>
<dbReference type="Proteomes" id="UP000199068">
    <property type="component" value="Unassembled WGS sequence"/>
</dbReference>
<dbReference type="PROSITE" id="PS51109">
    <property type="entry name" value="G5"/>
    <property type="match status" value="1"/>
</dbReference>
<accession>A0A1G9TMI3</accession>
<name>A0A1G9TMI3_9FIRM</name>